<evidence type="ECO:0000256" key="5">
    <source>
        <dbReference type="ARBA" id="ARBA00022989"/>
    </source>
</evidence>
<keyword evidence="6 8" id="KW-0472">Membrane</keyword>
<dbReference type="GO" id="GO:0005524">
    <property type="term" value="F:ATP binding"/>
    <property type="evidence" value="ECO:0007669"/>
    <property type="project" value="UniProtKB-KW"/>
</dbReference>
<keyword evidence="3" id="KW-0547">Nucleotide-binding</keyword>
<dbReference type="Pfam" id="PF00005">
    <property type="entry name" value="ABC_tran"/>
    <property type="match status" value="1"/>
</dbReference>
<keyword evidence="4 11" id="KW-0067">ATP-binding</keyword>
<organism evidence="11 12">
    <name type="scientific">Caldovatus sediminis</name>
    <dbReference type="NCBI Taxonomy" id="2041189"/>
    <lineage>
        <taxon>Bacteria</taxon>
        <taxon>Pseudomonadati</taxon>
        <taxon>Pseudomonadota</taxon>
        <taxon>Alphaproteobacteria</taxon>
        <taxon>Acetobacterales</taxon>
        <taxon>Roseomonadaceae</taxon>
        <taxon>Caldovatus</taxon>
    </lineage>
</organism>
<dbReference type="InterPro" id="IPR017871">
    <property type="entry name" value="ABC_transporter-like_CS"/>
</dbReference>
<feature type="transmembrane region" description="Helical" evidence="8">
    <location>
        <begin position="185"/>
        <end position="205"/>
    </location>
</feature>
<dbReference type="Proteomes" id="UP000597507">
    <property type="component" value="Unassembled WGS sequence"/>
</dbReference>
<dbReference type="PROSITE" id="PS50893">
    <property type="entry name" value="ABC_TRANSPORTER_2"/>
    <property type="match status" value="1"/>
</dbReference>
<dbReference type="RefSeq" id="WP_188902495.1">
    <property type="nucleotide sequence ID" value="NZ_BMKS01000012.1"/>
</dbReference>
<dbReference type="FunFam" id="3.40.50.300:FF:000218">
    <property type="entry name" value="Multidrug ABC transporter ATP-binding protein"/>
    <property type="match status" value="1"/>
</dbReference>
<dbReference type="GO" id="GO:0005886">
    <property type="term" value="C:plasma membrane"/>
    <property type="evidence" value="ECO:0007669"/>
    <property type="project" value="UniProtKB-SubCell"/>
</dbReference>
<dbReference type="Gene3D" id="1.20.1560.10">
    <property type="entry name" value="ABC transporter type 1, transmembrane domain"/>
    <property type="match status" value="1"/>
</dbReference>
<dbReference type="SUPFAM" id="SSF90123">
    <property type="entry name" value="ABC transporter transmembrane region"/>
    <property type="match status" value="1"/>
</dbReference>
<feature type="domain" description="ABC transporter" evidence="9">
    <location>
        <begin position="362"/>
        <end position="597"/>
    </location>
</feature>
<dbReference type="PROSITE" id="PS50929">
    <property type="entry name" value="ABC_TM1F"/>
    <property type="match status" value="1"/>
</dbReference>
<evidence type="ECO:0000256" key="6">
    <source>
        <dbReference type="ARBA" id="ARBA00023136"/>
    </source>
</evidence>
<feature type="transmembrane region" description="Helical" evidence="8">
    <location>
        <begin position="271"/>
        <end position="292"/>
    </location>
</feature>
<evidence type="ECO:0000313" key="12">
    <source>
        <dbReference type="Proteomes" id="UP000597507"/>
    </source>
</evidence>
<comment type="subcellular location">
    <subcellularLocation>
        <location evidence="1">Cell membrane</location>
        <topology evidence="1">Multi-pass membrane protein</topology>
    </subcellularLocation>
</comment>
<dbReference type="SUPFAM" id="SSF52540">
    <property type="entry name" value="P-loop containing nucleoside triphosphate hydrolases"/>
    <property type="match status" value="1"/>
</dbReference>
<dbReference type="PROSITE" id="PS00211">
    <property type="entry name" value="ABC_TRANSPORTER_1"/>
    <property type="match status" value="1"/>
</dbReference>
<accession>A0A8J2ZDU0</accession>
<evidence type="ECO:0000256" key="3">
    <source>
        <dbReference type="ARBA" id="ARBA00022741"/>
    </source>
</evidence>
<gene>
    <name evidence="11" type="ORF">GCM10010964_34510</name>
</gene>
<evidence type="ECO:0000259" key="9">
    <source>
        <dbReference type="PROSITE" id="PS50893"/>
    </source>
</evidence>
<keyword evidence="2 8" id="KW-0812">Transmembrane</keyword>
<protein>
    <submittedName>
        <fullName evidence="11">ABC transporter ATP-binding protein</fullName>
    </submittedName>
</protein>
<evidence type="ECO:0000256" key="4">
    <source>
        <dbReference type="ARBA" id="ARBA00022840"/>
    </source>
</evidence>
<evidence type="ECO:0000256" key="2">
    <source>
        <dbReference type="ARBA" id="ARBA00022692"/>
    </source>
</evidence>
<dbReference type="InterPro" id="IPR027417">
    <property type="entry name" value="P-loop_NTPase"/>
</dbReference>
<proteinExistence type="predicted"/>
<dbReference type="Pfam" id="PF00664">
    <property type="entry name" value="ABC_membrane"/>
    <property type="match status" value="1"/>
</dbReference>
<dbReference type="InterPro" id="IPR036640">
    <property type="entry name" value="ABC1_TM_sf"/>
</dbReference>
<evidence type="ECO:0000256" key="1">
    <source>
        <dbReference type="ARBA" id="ARBA00004651"/>
    </source>
</evidence>
<comment type="caution">
    <text evidence="11">The sequence shown here is derived from an EMBL/GenBank/DDBJ whole genome shotgun (WGS) entry which is preliminary data.</text>
</comment>
<feature type="domain" description="ABC transmembrane type-1" evidence="10">
    <location>
        <begin position="47"/>
        <end position="328"/>
    </location>
</feature>
<dbReference type="EMBL" id="BMKS01000012">
    <property type="protein sequence ID" value="GGG44200.1"/>
    <property type="molecule type" value="Genomic_DNA"/>
</dbReference>
<dbReference type="PANTHER" id="PTHR43394">
    <property type="entry name" value="ATP-DEPENDENT PERMEASE MDL1, MITOCHONDRIAL"/>
    <property type="match status" value="1"/>
</dbReference>
<dbReference type="InterPro" id="IPR039421">
    <property type="entry name" value="Type_1_exporter"/>
</dbReference>
<evidence type="ECO:0000256" key="8">
    <source>
        <dbReference type="SAM" id="Phobius"/>
    </source>
</evidence>
<evidence type="ECO:0000259" key="10">
    <source>
        <dbReference type="PROSITE" id="PS50929"/>
    </source>
</evidence>
<dbReference type="InterPro" id="IPR011527">
    <property type="entry name" value="ABC1_TM_dom"/>
</dbReference>
<dbReference type="InterPro" id="IPR003439">
    <property type="entry name" value="ABC_transporter-like_ATP-bd"/>
</dbReference>
<dbReference type="GO" id="GO:0015421">
    <property type="term" value="F:ABC-type oligopeptide transporter activity"/>
    <property type="evidence" value="ECO:0007669"/>
    <property type="project" value="TreeGrafter"/>
</dbReference>
<keyword evidence="12" id="KW-1185">Reference proteome</keyword>
<feature type="transmembrane region" description="Helical" evidence="8">
    <location>
        <begin position="42"/>
        <end position="62"/>
    </location>
</feature>
<feature type="transmembrane region" description="Helical" evidence="8">
    <location>
        <begin position="160"/>
        <end position="179"/>
    </location>
</feature>
<reference evidence="11 12" key="1">
    <citation type="journal article" date="2014" name="Int. J. Syst. Evol. Microbiol.">
        <title>Complete genome sequence of Corynebacterium casei LMG S-19264T (=DSM 44701T), isolated from a smear-ripened cheese.</title>
        <authorList>
            <consortium name="US DOE Joint Genome Institute (JGI-PGF)"/>
            <person name="Walter F."/>
            <person name="Albersmeier A."/>
            <person name="Kalinowski J."/>
            <person name="Ruckert C."/>
        </authorList>
    </citation>
    <scope>NUCLEOTIDE SEQUENCE [LARGE SCALE GENOMIC DNA]</scope>
    <source>
        <strain evidence="11 12">CGMCC 1.16330</strain>
    </source>
</reference>
<evidence type="ECO:0000313" key="11">
    <source>
        <dbReference type="EMBL" id="GGG44200.1"/>
    </source>
</evidence>
<keyword evidence="5 8" id="KW-1133">Transmembrane helix</keyword>
<evidence type="ECO:0000256" key="7">
    <source>
        <dbReference type="ARBA" id="ARBA00024725"/>
    </source>
</evidence>
<dbReference type="InterPro" id="IPR003593">
    <property type="entry name" value="AAA+_ATPase"/>
</dbReference>
<dbReference type="Gene3D" id="3.40.50.300">
    <property type="entry name" value="P-loop containing nucleotide triphosphate hydrolases"/>
    <property type="match status" value="1"/>
</dbReference>
<dbReference type="SMART" id="SM00382">
    <property type="entry name" value="AAA"/>
    <property type="match status" value="1"/>
</dbReference>
<dbReference type="GO" id="GO:0016887">
    <property type="term" value="F:ATP hydrolysis activity"/>
    <property type="evidence" value="ECO:0007669"/>
    <property type="project" value="InterPro"/>
</dbReference>
<feature type="transmembrane region" description="Helical" evidence="8">
    <location>
        <begin position="82"/>
        <end position="100"/>
    </location>
</feature>
<sequence length="606" mass="64399">MTVAVADLRAGPDTTGRASPADLLRYAARPLGFLLWYVRRRALAHGVVLGAVLAAVACSVGTHYAVKNLIDSLAAGPGGGEVWAAFAVLVAVLSADNLLWRVGGWVAAGAFPAVTADMRADLFRHLGGHGPAFFAGRSAGVLASRVTATANASYTTLHNFTWHTLPPAIAVGFAIALLASVDLAMAAALAAAAVVLGLAVACLAARGQPLHMSYAEKAAAVDGELVDVVQNMNLVRAFASFGRERHRFERVVRREVAHRTRSLRYLERLRLLHAVVTAALTTVLLAWAVWLWEQGRATTGDIVLVCSLGFTILHGSRDLAVALVDLTQYVARLSEALATLLVPHELPDAPGARPLRPARGRVTFRQVSFAYPGGAGPVLRGLDLEIPPGQRVGLVGRSGAGKSTVLALLQRFATPQSGQILVDGEDISRVTQESLARSIAVVPQDVPLLHRSILANIRYGRPDATDAEVMAVAEAACCRDFIEALPHGFDTIVGDRGAKLSGGQRQRIAIARALLKDAPILLLDEATSALDSESEAEVRRALDRLMEGRTVIAVAHRLATLGGFDRIVVMHDGRVVDDGAPELLARRSGPYRELLRLQTFQLAEAA</sequence>
<name>A0A8J2ZDU0_9PROT</name>
<comment type="function">
    <text evidence="7">Part of an ABC transporter complex. Transmembrane domains (TMD) form a pore in the inner membrane and the ATP-binding domain (NBD) is responsible for energy generation.</text>
</comment>
<dbReference type="AlphaFoldDB" id="A0A8J2ZDU0"/>
<dbReference type="PANTHER" id="PTHR43394:SF1">
    <property type="entry name" value="ATP-BINDING CASSETTE SUB-FAMILY B MEMBER 10, MITOCHONDRIAL"/>
    <property type="match status" value="1"/>
</dbReference>